<proteinExistence type="inferred from homology"/>
<dbReference type="SUPFAM" id="SSF53383">
    <property type="entry name" value="PLP-dependent transferases"/>
    <property type="match status" value="1"/>
</dbReference>
<dbReference type="EMBL" id="MVHM01000031">
    <property type="protein sequence ID" value="ORA31403.1"/>
    <property type="molecule type" value="Genomic_DNA"/>
</dbReference>
<dbReference type="Gene3D" id="3.90.1150.10">
    <property type="entry name" value="Aspartate Aminotransferase, domain 1"/>
    <property type="match status" value="1"/>
</dbReference>
<dbReference type="InterPro" id="IPR000192">
    <property type="entry name" value="Aminotrans_V_dom"/>
</dbReference>
<comment type="cofactor">
    <cofactor evidence="1 3">
        <name>pyridoxal 5'-phosphate</name>
        <dbReference type="ChEBI" id="CHEBI:597326"/>
    </cofactor>
</comment>
<dbReference type="PANTHER" id="PTHR43586:SF8">
    <property type="entry name" value="CYSTEINE DESULFURASE 1, CHLOROPLASTIC"/>
    <property type="match status" value="1"/>
</dbReference>
<dbReference type="InterPro" id="IPR015422">
    <property type="entry name" value="PyrdxlP-dep_Trfase_small"/>
</dbReference>
<dbReference type="Proteomes" id="UP000192441">
    <property type="component" value="Unassembled WGS sequence"/>
</dbReference>
<keyword evidence="3" id="KW-0456">Lyase</keyword>
<feature type="domain" description="Aminotransferase class V" evidence="4">
    <location>
        <begin position="34"/>
        <end position="376"/>
    </location>
</feature>
<dbReference type="InterPro" id="IPR015421">
    <property type="entry name" value="PyrdxlP-dep_Trfase_major"/>
</dbReference>
<organism evidence="5 6">
    <name type="scientific">Mycobacterium branderi</name>
    <dbReference type="NCBI Taxonomy" id="43348"/>
    <lineage>
        <taxon>Bacteria</taxon>
        <taxon>Bacillati</taxon>
        <taxon>Actinomycetota</taxon>
        <taxon>Actinomycetes</taxon>
        <taxon>Mycobacteriales</taxon>
        <taxon>Mycobacteriaceae</taxon>
        <taxon>Mycobacterium</taxon>
    </lineage>
</organism>
<dbReference type="HAMAP" id="MF_02038">
    <property type="entry name" value="EgtE"/>
    <property type="match status" value="1"/>
</dbReference>
<gene>
    <name evidence="3" type="primary">egtE</name>
    <name evidence="5" type="ORF">BST20_27085</name>
</gene>
<dbReference type="GO" id="GO:0016846">
    <property type="term" value="F:carbon-sulfur lyase activity"/>
    <property type="evidence" value="ECO:0007669"/>
    <property type="project" value="UniProtKB-UniRule"/>
</dbReference>
<comment type="pathway">
    <text evidence="3">Amino-acid biosynthesis; ergothioneine biosynthesis.</text>
</comment>
<comment type="catalytic activity">
    <reaction evidence="3">
        <text>S-(hercyn-2-yl)-L-cysteine S-oxide + AH2 + H(+) = ergothioneine + pyruvate + A + NH4(+)</text>
        <dbReference type="Rhea" id="RHEA:42688"/>
        <dbReference type="ChEBI" id="CHEBI:13193"/>
        <dbReference type="ChEBI" id="CHEBI:15361"/>
        <dbReference type="ChEBI" id="CHEBI:15378"/>
        <dbReference type="ChEBI" id="CHEBI:17499"/>
        <dbReference type="ChEBI" id="CHEBI:28938"/>
        <dbReference type="ChEBI" id="CHEBI:82706"/>
        <dbReference type="ChEBI" id="CHEBI:134344"/>
    </reaction>
</comment>
<feature type="modified residue" description="N6-(pyridoxal phosphate)lysine" evidence="3">
    <location>
        <position position="219"/>
    </location>
</feature>
<evidence type="ECO:0000313" key="5">
    <source>
        <dbReference type="EMBL" id="ORA31403.1"/>
    </source>
</evidence>
<dbReference type="InterPro" id="IPR027563">
    <property type="entry name" value="EgtE"/>
</dbReference>
<dbReference type="NCBIfam" id="TIGR04343">
    <property type="entry name" value="egtE_PLP_lyase"/>
    <property type="match status" value="1"/>
</dbReference>
<name>A0AA91LT84_9MYCO</name>
<evidence type="ECO:0000259" key="4">
    <source>
        <dbReference type="Pfam" id="PF00266"/>
    </source>
</evidence>
<dbReference type="Pfam" id="PF00266">
    <property type="entry name" value="Aminotran_5"/>
    <property type="match status" value="1"/>
</dbReference>
<comment type="function">
    <text evidence="3">Probably catalyzes the conversion of hercynylcysteine sulfoxide to ergothioneine.</text>
</comment>
<comment type="similarity">
    <text evidence="3">Belongs to the class-V pyridoxal-phosphate-dependent aminotransferase family. EgtE subfamily.</text>
</comment>
<reference evidence="5 6" key="1">
    <citation type="submission" date="2016-12" db="EMBL/GenBank/DDBJ databases">
        <title>The new phylogeny of genus Mycobacterium.</title>
        <authorList>
            <person name="Tortoli E."/>
            <person name="Trovato A."/>
            <person name="Cirillo D.M."/>
        </authorList>
    </citation>
    <scope>NUCLEOTIDE SEQUENCE [LARGE SCALE GENOMIC DNA]</scope>
    <source>
        <strain evidence="5 6">DSM 44624</strain>
    </source>
</reference>
<accession>A0AA91LT84</accession>
<sequence length="390" mass="40717">MDRRCRRFRSVARGQVSLADAWRAARPPVAGLHLDNAACSRQSFAALDAAARHARHEAEVGGYVAAAAAAPALDAGRSAVAALAGMPDAEVVFTTGSLDALDLLLGSWPSGARTLACVPGEYGPNLAVMAAHGFARRPLPVDGDGRVSVDEAAARLAADPPDLVHLTAVASHRGVVQPLREMAWLCGELGLPLVVDAAQALGQVDCAVGADVTYTSSRKWLAGPRGVGALAVQTELMQRLRPRLPPPDWVSSLPVAQRLELGESNIAARVGFSVALEEHLAAGPAQVRERLTEVGAATRTALAEVPGWRVVEAVDEPSAITTLAPRDGAEPEAVRDWLIRERQIITTAAGVERAPLELTAPVLRVSPHVDITADDLATFAGVLAEATAAT</sequence>
<comment type="caution">
    <text evidence="5">The sequence shown here is derived from an EMBL/GenBank/DDBJ whole genome shotgun (WGS) entry which is preliminary data.</text>
</comment>
<evidence type="ECO:0000256" key="1">
    <source>
        <dbReference type="ARBA" id="ARBA00001933"/>
    </source>
</evidence>
<evidence type="ECO:0000256" key="3">
    <source>
        <dbReference type="HAMAP-Rule" id="MF_02038"/>
    </source>
</evidence>
<evidence type="ECO:0000313" key="6">
    <source>
        <dbReference type="Proteomes" id="UP000192441"/>
    </source>
</evidence>
<dbReference type="EC" id="4.4.-.-" evidence="3"/>
<dbReference type="AlphaFoldDB" id="A0AA91LT84"/>
<dbReference type="PANTHER" id="PTHR43586">
    <property type="entry name" value="CYSTEINE DESULFURASE"/>
    <property type="match status" value="1"/>
</dbReference>
<protein>
    <recommendedName>
        <fullName evidence="3">Probable hercynylcysteine sulfoxide lyase</fullName>
        <ecNumber evidence="3">4.4.-.-</ecNumber>
    </recommendedName>
</protein>
<keyword evidence="2 3" id="KW-0663">Pyridoxal phosphate</keyword>
<evidence type="ECO:0000256" key="2">
    <source>
        <dbReference type="ARBA" id="ARBA00022898"/>
    </source>
</evidence>
<dbReference type="Gene3D" id="3.40.640.10">
    <property type="entry name" value="Type I PLP-dependent aspartate aminotransferase-like (Major domain)"/>
    <property type="match status" value="1"/>
</dbReference>
<dbReference type="InterPro" id="IPR015424">
    <property type="entry name" value="PyrdxlP-dep_Trfase"/>
</dbReference>
<dbReference type="GO" id="GO:0052699">
    <property type="term" value="P:ergothioneine biosynthetic process"/>
    <property type="evidence" value="ECO:0007669"/>
    <property type="project" value="UniProtKB-UniRule"/>
</dbReference>